<dbReference type="SUPFAM" id="SSF103473">
    <property type="entry name" value="MFS general substrate transporter"/>
    <property type="match status" value="1"/>
</dbReference>
<evidence type="ECO:0000256" key="7">
    <source>
        <dbReference type="ARBA" id="ARBA00023136"/>
    </source>
</evidence>
<keyword evidence="5 8" id="KW-0812">Transmembrane</keyword>
<keyword evidence="11" id="KW-1185">Reference proteome</keyword>
<protein>
    <submittedName>
        <fullName evidence="10">DHA2 family efflux MFS transporter permease subunit</fullName>
    </submittedName>
</protein>
<organism evidence="10 11">
    <name type="scientific">Chromobacterium subtsugae</name>
    <dbReference type="NCBI Taxonomy" id="251747"/>
    <lineage>
        <taxon>Bacteria</taxon>
        <taxon>Pseudomonadati</taxon>
        <taxon>Pseudomonadota</taxon>
        <taxon>Betaproteobacteria</taxon>
        <taxon>Neisseriales</taxon>
        <taxon>Chromobacteriaceae</taxon>
        <taxon>Chromobacterium</taxon>
    </lineage>
</organism>
<sequence length="497" mass="53040">MITVAIMLATIMQALDTTIANVALPHMQGSLQSSQDQISWVLTSYIVAAAIATLLTGWLCARFGRRRVLLASVAGFTVASALCGLADSLWQIVAARLLQGVFGAALVPLSQAVLLDINSKEKVGQAMAIWGAGIMVGPILGPLLGGWLTDNASWRWVFYINLPVGVLAFYGIARYLPESRAGNDKLDRFGLATLCVAIGALQLFLDRGEQLDWFSSAEICLEAIVCAAAFVYFIIHTWSAPEGQSFLSRGLLRDRNFVTGSLFIFVVGMILYATMALLPSLLQSLLDYPVVFTGEVMAPRGVGTMLAMMLVGRLVHKADPRLIMAGGFLLTALSLYQMAGIAPNMGSGIIVLSGFIQGAGLGFTFVPLSMVTFATLEPQLRNEGTPIYSLLRNVGSSVGISLVQTMLTEDAARAHAVLGEHVALGSPLLRELPAALSPFTDAGRALLNLEVTRQAEMVAYIDDFTVMMWLSLAVLPLLLLIRRPAPSAPAAGADSAH</sequence>
<dbReference type="InterPro" id="IPR036259">
    <property type="entry name" value="MFS_trans_sf"/>
</dbReference>
<dbReference type="Gene3D" id="1.20.1250.20">
    <property type="entry name" value="MFS general substrate transporter like domains"/>
    <property type="match status" value="1"/>
</dbReference>
<feature type="transmembrane region" description="Helical" evidence="8">
    <location>
        <begin position="256"/>
        <end position="277"/>
    </location>
</feature>
<evidence type="ECO:0000313" key="10">
    <source>
        <dbReference type="EMBL" id="MBW8287260.1"/>
    </source>
</evidence>
<comment type="similarity">
    <text evidence="2">Belongs to the major facilitator superfamily. EmrB family.</text>
</comment>
<dbReference type="Pfam" id="PF07690">
    <property type="entry name" value="MFS_1"/>
    <property type="match status" value="1"/>
</dbReference>
<feature type="transmembrane region" description="Helical" evidence="8">
    <location>
        <begin position="211"/>
        <end position="235"/>
    </location>
</feature>
<dbReference type="PRINTS" id="PR01035">
    <property type="entry name" value="TCRTETA"/>
</dbReference>
<feature type="transmembrane region" description="Helical" evidence="8">
    <location>
        <begin position="68"/>
        <end position="90"/>
    </location>
</feature>
<feature type="domain" description="Major facilitator superfamily (MFS) profile" evidence="9">
    <location>
        <begin position="2"/>
        <end position="488"/>
    </location>
</feature>
<dbReference type="InterPro" id="IPR011701">
    <property type="entry name" value="MFS"/>
</dbReference>
<feature type="transmembrane region" description="Helical" evidence="8">
    <location>
        <begin position="322"/>
        <end position="342"/>
    </location>
</feature>
<dbReference type="NCBIfam" id="TIGR00711">
    <property type="entry name" value="efflux_EmrB"/>
    <property type="match status" value="1"/>
</dbReference>
<keyword evidence="3" id="KW-0813">Transport</keyword>
<comment type="subcellular location">
    <subcellularLocation>
        <location evidence="1">Cell membrane</location>
        <topology evidence="1">Multi-pass membrane protein</topology>
    </subcellularLocation>
</comment>
<reference evidence="10 11" key="1">
    <citation type="submission" date="2021-05" db="EMBL/GenBank/DDBJ databases">
        <title>Draft Whole Genome Sequencing Of Biosensor Chromobacterium violaceum Strain CV026 Reveals A Regulatory RNA In Chromobacterium violaceum Phenotype Regulatory Network.</title>
        <authorList>
            <person name="Hong K.W."/>
            <person name="Chan K.G."/>
            <person name="Chang C.-Y."/>
        </authorList>
    </citation>
    <scope>NUCLEOTIDE SEQUENCE [LARGE SCALE GENOMIC DNA]</scope>
    <source>
        <strain evidence="10 11">ATCC 31532</strain>
    </source>
</reference>
<dbReference type="Proteomes" id="UP000711178">
    <property type="component" value="Unassembled WGS sequence"/>
</dbReference>
<keyword evidence="6 8" id="KW-1133">Transmembrane helix</keyword>
<dbReference type="InterPro" id="IPR004638">
    <property type="entry name" value="EmrB-like"/>
</dbReference>
<dbReference type="PROSITE" id="PS50850">
    <property type="entry name" value="MFS"/>
    <property type="match status" value="1"/>
</dbReference>
<dbReference type="RefSeq" id="WP_047244561.1">
    <property type="nucleotide sequence ID" value="NZ_LCWO01000039.1"/>
</dbReference>
<evidence type="ECO:0000256" key="5">
    <source>
        <dbReference type="ARBA" id="ARBA00022692"/>
    </source>
</evidence>
<proteinExistence type="inferred from homology"/>
<dbReference type="InterPro" id="IPR001958">
    <property type="entry name" value="Tet-R_TetA/multi-R_MdtG-like"/>
</dbReference>
<dbReference type="Gene3D" id="1.20.1720.10">
    <property type="entry name" value="Multidrug resistance protein D"/>
    <property type="match status" value="1"/>
</dbReference>
<evidence type="ECO:0000313" key="11">
    <source>
        <dbReference type="Proteomes" id="UP000711178"/>
    </source>
</evidence>
<keyword evidence="7 8" id="KW-0472">Membrane</keyword>
<gene>
    <name evidence="10" type="ORF">KIF53_06425</name>
</gene>
<feature type="transmembrane region" description="Helical" evidence="8">
    <location>
        <begin position="348"/>
        <end position="371"/>
    </location>
</feature>
<evidence type="ECO:0000256" key="3">
    <source>
        <dbReference type="ARBA" id="ARBA00022448"/>
    </source>
</evidence>
<feature type="transmembrane region" description="Helical" evidence="8">
    <location>
        <begin position="156"/>
        <end position="176"/>
    </location>
</feature>
<evidence type="ECO:0000256" key="8">
    <source>
        <dbReference type="SAM" id="Phobius"/>
    </source>
</evidence>
<dbReference type="PANTHER" id="PTHR42718">
    <property type="entry name" value="MAJOR FACILITATOR SUPERFAMILY MULTIDRUG TRANSPORTER MFSC"/>
    <property type="match status" value="1"/>
</dbReference>
<accession>A0ABS7FCU6</accession>
<dbReference type="EMBL" id="JAHDTB010000004">
    <property type="protein sequence ID" value="MBW8287260.1"/>
    <property type="molecule type" value="Genomic_DNA"/>
</dbReference>
<dbReference type="PANTHER" id="PTHR42718:SF9">
    <property type="entry name" value="MAJOR FACILITATOR SUPERFAMILY MULTIDRUG TRANSPORTER MFSC"/>
    <property type="match status" value="1"/>
</dbReference>
<feature type="transmembrane region" description="Helical" evidence="8">
    <location>
        <begin position="127"/>
        <end position="144"/>
    </location>
</feature>
<feature type="transmembrane region" description="Helical" evidence="8">
    <location>
        <begin position="38"/>
        <end position="61"/>
    </location>
</feature>
<evidence type="ECO:0000256" key="2">
    <source>
        <dbReference type="ARBA" id="ARBA00008537"/>
    </source>
</evidence>
<evidence type="ECO:0000256" key="6">
    <source>
        <dbReference type="ARBA" id="ARBA00022989"/>
    </source>
</evidence>
<name>A0ABS7FCU6_9NEIS</name>
<comment type="caution">
    <text evidence="10">The sequence shown here is derived from an EMBL/GenBank/DDBJ whole genome shotgun (WGS) entry which is preliminary data.</text>
</comment>
<feature type="transmembrane region" description="Helical" evidence="8">
    <location>
        <begin position="297"/>
        <end position="315"/>
    </location>
</feature>
<keyword evidence="4" id="KW-1003">Cell membrane</keyword>
<evidence type="ECO:0000256" key="4">
    <source>
        <dbReference type="ARBA" id="ARBA00022475"/>
    </source>
</evidence>
<evidence type="ECO:0000256" key="1">
    <source>
        <dbReference type="ARBA" id="ARBA00004651"/>
    </source>
</evidence>
<evidence type="ECO:0000259" key="9">
    <source>
        <dbReference type="PROSITE" id="PS50850"/>
    </source>
</evidence>
<dbReference type="CDD" id="cd17503">
    <property type="entry name" value="MFS_LmrB_MDR_like"/>
    <property type="match status" value="1"/>
</dbReference>
<dbReference type="InterPro" id="IPR020846">
    <property type="entry name" value="MFS_dom"/>
</dbReference>